<dbReference type="AlphaFoldDB" id="A0AAD5K1K2"/>
<sequence length="329" mass="37917">MHNENDGIHTTTGTRRQRRHSAGDVILNHHYDDPYHNSHFQRRSYHDDDIQPLEIDDEPPAYTEVIEQDDNYRPKKRRRRRWSFTALMKRITPKLISLTRSSNNSSSTRSIRTVLSSRPIGDVLDEYQQQDILHQLHSMNDRQVPHLPPPPPSVPPGPPHAFPFPVPSSSNSNNSRRLHTGGSSSGHRSRLRGGFQRGRIRSSSAAEGEDLRRIASLDRIWVFRLLLGPHGEEEERIQEEDVNDGTPVVWTTFDYDNQMILMNQHESEKGIEIFDSHIRQGQLPVLVIPKRQRGYFPMDRTGNAIVTLEIACLPNTKDTLFVMRHYSPP</sequence>
<feature type="compositionally biased region" description="Pro residues" evidence="1">
    <location>
        <begin position="146"/>
        <end position="166"/>
    </location>
</feature>
<evidence type="ECO:0000313" key="2">
    <source>
        <dbReference type="EMBL" id="KAI9264972.1"/>
    </source>
</evidence>
<feature type="region of interest" description="Disordered" evidence="1">
    <location>
        <begin position="1"/>
        <end position="20"/>
    </location>
</feature>
<gene>
    <name evidence="2" type="ORF">BDA99DRAFT_39867</name>
</gene>
<dbReference type="EMBL" id="JAIXMP010000011">
    <property type="protein sequence ID" value="KAI9264972.1"/>
    <property type="molecule type" value="Genomic_DNA"/>
</dbReference>
<dbReference type="Proteomes" id="UP001209540">
    <property type="component" value="Unassembled WGS sequence"/>
</dbReference>
<evidence type="ECO:0000313" key="3">
    <source>
        <dbReference type="Proteomes" id="UP001209540"/>
    </source>
</evidence>
<reference evidence="2" key="1">
    <citation type="journal article" date="2022" name="IScience">
        <title>Evolution of zygomycete secretomes and the origins of terrestrial fungal ecologies.</title>
        <authorList>
            <person name="Chang Y."/>
            <person name="Wang Y."/>
            <person name="Mondo S."/>
            <person name="Ahrendt S."/>
            <person name="Andreopoulos W."/>
            <person name="Barry K."/>
            <person name="Beard J."/>
            <person name="Benny G.L."/>
            <person name="Blankenship S."/>
            <person name="Bonito G."/>
            <person name="Cuomo C."/>
            <person name="Desiro A."/>
            <person name="Gervers K.A."/>
            <person name="Hundley H."/>
            <person name="Kuo A."/>
            <person name="LaButti K."/>
            <person name="Lang B.F."/>
            <person name="Lipzen A."/>
            <person name="O'Donnell K."/>
            <person name="Pangilinan J."/>
            <person name="Reynolds N."/>
            <person name="Sandor L."/>
            <person name="Smith M.E."/>
            <person name="Tsang A."/>
            <person name="Grigoriev I.V."/>
            <person name="Stajich J.E."/>
            <person name="Spatafora J.W."/>
        </authorList>
    </citation>
    <scope>NUCLEOTIDE SEQUENCE</scope>
    <source>
        <strain evidence="2">RSA 2281</strain>
    </source>
</reference>
<proteinExistence type="predicted"/>
<feature type="compositionally biased region" description="Low complexity" evidence="1">
    <location>
        <begin position="167"/>
        <end position="186"/>
    </location>
</feature>
<feature type="region of interest" description="Disordered" evidence="1">
    <location>
        <begin position="141"/>
        <end position="208"/>
    </location>
</feature>
<accession>A0AAD5K1K2</accession>
<comment type="caution">
    <text evidence="2">The sequence shown here is derived from an EMBL/GenBank/DDBJ whole genome shotgun (WGS) entry which is preliminary data.</text>
</comment>
<evidence type="ECO:0000256" key="1">
    <source>
        <dbReference type="SAM" id="MobiDB-lite"/>
    </source>
</evidence>
<keyword evidence="3" id="KW-1185">Reference proteome</keyword>
<reference evidence="2" key="2">
    <citation type="submission" date="2023-02" db="EMBL/GenBank/DDBJ databases">
        <authorList>
            <consortium name="DOE Joint Genome Institute"/>
            <person name="Mondo S.J."/>
            <person name="Chang Y."/>
            <person name="Wang Y."/>
            <person name="Ahrendt S."/>
            <person name="Andreopoulos W."/>
            <person name="Barry K."/>
            <person name="Beard J."/>
            <person name="Benny G.L."/>
            <person name="Blankenship S."/>
            <person name="Bonito G."/>
            <person name="Cuomo C."/>
            <person name="Desiro A."/>
            <person name="Gervers K.A."/>
            <person name="Hundley H."/>
            <person name="Kuo A."/>
            <person name="LaButti K."/>
            <person name="Lang B.F."/>
            <person name="Lipzen A."/>
            <person name="O'Donnell K."/>
            <person name="Pangilinan J."/>
            <person name="Reynolds N."/>
            <person name="Sandor L."/>
            <person name="Smith M.W."/>
            <person name="Tsang A."/>
            <person name="Grigoriev I.V."/>
            <person name="Stajich J.E."/>
            <person name="Spatafora J.W."/>
        </authorList>
    </citation>
    <scope>NUCLEOTIDE SEQUENCE</scope>
    <source>
        <strain evidence="2">RSA 2281</strain>
    </source>
</reference>
<protein>
    <submittedName>
        <fullName evidence="2">Uncharacterized protein</fullName>
    </submittedName>
</protein>
<organism evidence="2 3">
    <name type="scientific">Phascolomyces articulosus</name>
    <dbReference type="NCBI Taxonomy" id="60185"/>
    <lineage>
        <taxon>Eukaryota</taxon>
        <taxon>Fungi</taxon>
        <taxon>Fungi incertae sedis</taxon>
        <taxon>Mucoromycota</taxon>
        <taxon>Mucoromycotina</taxon>
        <taxon>Mucoromycetes</taxon>
        <taxon>Mucorales</taxon>
        <taxon>Lichtheimiaceae</taxon>
        <taxon>Phascolomyces</taxon>
    </lineage>
</organism>
<name>A0AAD5K1K2_9FUNG</name>